<reference evidence="3" key="1">
    <citation type="submission" date="2013-10" db="EMBL/GenBank/DDBJ databases">
        <title>Genome sequencing of Onchocerca volvulus.</title>
        <authorList>
            <person name="Cotton J."/>
            <person name="Tsai J."/>
            <person name="Stanley E."/>
            <person name="Tracey A."/>
            <person name="Holroyd N."/>
            <person name="Lustigman S."/>
            <person name="Berriman M."/>
        </authorList>
    </citation>
    <scope>NUCLEOTIDE SEQUENCE</scope>
</reference>
<keyword evidence="1" id="KW-0732">Signal</keyword>
<reference evidence="2" key="2">
    <citation type="submission" date="2022-06" db="UniProtKB">
        <authorList>
            <consortium name="EnsemblMetazoa"/>
        </authorList>
    </citation>
    <scope>IDENTIFICATION</scope>
</reference>
<accession>A0A8R1TR40</accession>
<name>A0A8R1TR40_ONCVO</name>
<dbReference type="AlphaFoldDB" id="A0A8R1TR40"/>
<sequence>MVIFFTFIFLVVAITQSSPLENLRLISAEPSNNVHKLSWRAPRLKRHFGGCGQMCCCAAVCCCAPRFVPPPPPPPSLPPVSIPPPVCCQISTRICCQPPPQVIQPPPVCCTQVSQALVPQHPLFPPQPIPMMPSQMYPSLQIGRQPCCNCCSCSGSGHGRKRRSHSFRQYKLTILNKTNNSTN</sequence>
<evidence type="ECO:0000256" key="1">
    <source>
        <dbReference type="SAM" id="SignalP"/>
    </source>
</evidence>
<feature type="chain" id="PRO_5035918249" evidence="1">
    <location>
        <begin position="18"/>
        <end position="183"/>
    </location>
</feature>
<dbReference type="EnsemblMetazoa" id="OVOC2733.1">
    <property type="protein sequence ID" value="OVOC2733.1"/>
    <property type="gene ID" value="WBGene00239542"/>
</dbReference>
<evidence type="ECO:0000313" key="3">
    <source>
        <dbReference type="Proteomes" id="UP000024404"/>
    </source>
</evidence>
<proteinExistence type="predicted"/>
<dbReference type="Proteomes" id="UP000024404">
    <property type="component" value="Unassembled WGS sequence"/>
</dbReference>
<organism evidence="2 3">
    <name type="scientific">Onchocerca volvulus</name>
    <dbReference type="NCBI Taxonomy" id="6282"/>
    <lineage>
        <taxon>Eukaryota</taxon>
        <taxon>Metazoa</taxon>
        <taxon>Ecdysozoa</taxon>
        <taxon>Nematoda</taxon>
        <taxon>Chromadorea</taxon>
        <taxon>Rhabditida</taxon>
        <taxon>Spirurina</taxon>
        <taxon>Spiruromorpha</taxon>
        <taxon>Filarioidea</taxon>
        <taxon>Onchocercidae</taxon>
        <taxon>Onchocerca</taxon>
    </lineage>
</organism>
<keyword evidence="3" id="KW-1185">Reference proteome</keyword>
<evidence type="ECO:0000313" key="2">
    <source>
        <dbReference type="EnsemblMetazoa" id="OVOC2733.1"/>
    </source>
</evidence>
<protein>
    <submittedName>
        <fullName evidence="2">Uncharacterized protein</fullName>
    </submittedName>
</protein>
<feature type="signal peptide" evidence="1">
    <location>
        <begin position="1"/>
        <end position="17"/>
    </location>
</feature>
<dbReference type="EMBL" id="CMVM020000075">
    <property type="status" value="NOT_ANNOTATED_CDS"/>
    <property type="molecule type" value="Genomic_DNA"/>
</dbReference>